<sequence length="376" mass="39396">MPKAVALVATALAGGLGLSLLLPPALPVDPAAAAGFAPYNAELQLAASRQVAIEQAGGYRAASARLALRALDAMPYNQGALAVASEMGGLPDRTQAINIAAALGWRDPLANARLVQLALSENSVTVAAQRIDALGRTQGGAFAAAGADRLMAMEGGPQALAERAAYRSGGRWWITYLRLPPVDQASQRGRLAFARSIDRNDGTWLRWIVAAMTGSLQGPSAQSDGYALWRETVADPSAFGPVLYDERLEMFGRHTAPLGGEWRRHANAPFAAERTGGGLELGRLRQAGGTVLSQMFRAGPGSYRLEVEGEAQTSALRWSIACAGGRNVFSTSELVGAWSFALPRDCSQPILLLAADGKGARGGAARLERVAVEPVS</sequence>
<name>Q2N709_ERYLH</name>
<dbReference type="HOGENOM" id="CLU_735173_0_0_5"/>
<protein>
    <submittedName>
        <fullName evidence="1">Uncharacterized protein</fullName>
    </submittedName>
</protein>
<dbReference type="STRING" id="314225.ELI_12200"/>
<dbReference type="RefSeq" id="WP_011415354.1">
    <property type="nucleotide sequence ID" value="NC_007722.1"/>
</dbReference>
<dbReference type="KEGG" id="eli:ELI_12200"/>
<keyword evidence="2" id="KW-1185">Reference proteome</keyword>
<organism evidence="1 2">
    <name type="scientific">Erythrobacter litoralis (strain HTCC2594)</name>
    <dbReference type="NCBI Taxonomy" id="314225"/>
    <lineage>
        <taxon>Bacteria</taxon>
        <taxon>Pseudomonadati</taxon>
        <taxon>Pseudomonadota</taxon>
        <taxon>Alphaproteobacteria</taxon>
        <taxon>Sphingomonadales</taxon>
        <taxon>Erythrobacteraceae</taxon>
        <taxon>Erythrobacter/Porphyrobacter group</taxon>
        <taxon>Erythrobacter</taxon>
    </lineage>
</organism>
<dbReference type="Proteomes" id="UP000008808">
    <property type="component" value="Chromosome"/>
</dbReference>
<reference evidence="2" key="1">
    <citation type="journal article" date="2009" name="J. Bacteriol.">
        <title>Complete genome sequence of Erythrobacter litoralis HTCC2594.</title>
        <authorList>
            <person name="Oh H.M."/>
            <person name="Giovannoni S.J."/>
            <person name="Ferriera S."/>
            <person name="Johnson J."/>
            <person name="Cho J.C."/>
        </authorList>
    </citation>
    <scope>NUCLEOTIDE SEQUENCE [LARGE SCALE GENOMIC DNA]</scope>
    <source>
        <strain evidence="2">HTCC2594</strain>
    </source>
</reference>
<evidence type="ECO:0000313" key="1">
    <source>
        <dbReference type="EMBL" id="ABC64532.1"/>
    </source>
</evidence>
<evidence type="ECO:0000313" key="2">
    <source>
        <dbReference type="Proteomes" id="UP000008808"/>
    </source>
</evidence>
<dbReference type="AlphaFoldDB" id="Q2N709"/>
<dbReference type="OrthoDB" id="7409838at2"/>
<gene>
    <name evidence="1" type="ordered locus">ELI_12200</name>
</gene>
<dbReference type="EMBL" id="CP000157">
    <property type="protein sequence ID" value="ABC64532.1"/>
    <property type="molecule type" value="Genomic_DNA"/>
</dbReference>
<accession>Q2N709</accession>
<proteinExistence type="predicted"/>